<protein>
    <submittedName>
        <fullName evidence="1">Uncharacterized protein</fullName>
    </submittedName>
</protein>
<sequence>MKAPNYDSDSAIGMPEKYGRQNIVRRWSVSKLVESHIKRKIPLEKYGIVPKESFLEHLSSCKTCMVTYNFFDNVEQGSIVLKRADKFRFCKEGARGRRACRAGPGPSFSLPVSRAVCPPTDSAGGFSESIANLRTSEMWLAEFLDGDFQATQHPKDGEGNKGVG</sequence>
<evidence type="ECO:0000313" key="1">
    <source>
        <dbReference type="EnsemblPlants" id="Kaladp0092s0072.1.v1.1"/>
    </source>
</evidence>
<name>A0A7N0UXA8_KALFE</name>
<dbReference type="AlphaFoldDB" id="A0A7N0UXA8"/>
<organism evidence="1 2">
    <name type="scientific">Kalanchoe fedtschenkoi</name>
    <name type="common">Lavender scallops</name>
    <name type="synonym">South American air plant</name>
    <dbReference type="NCBI Taxonomy" id="63787"/>
    <lineage>
        <taxon>Eukaryota</taxon>
        <taxon>Viridiplantae</taxon>
        <taxon>Streptophyta</taxon>
        <taxon>Embryophyta</taxon>
        <taxon>Tracheophyta</taxon>
        <taxon>Spermatophyta</taxon>
        <taxon>Magnoliopsida</taxon>
        <taxon>eudicotyledons</taxon>
        <taxon>Gunneridae</taxon>
        <taxon>Pentapetalae</taxon>
        <taxon>Saxifragales</taxon>
        <taxon>Crassulaceae</taxon>
        <taxon>Kalanchoe</taxon>
    </lineage>
</organism>
<keyword evidence="2" id="KW-1185">Reference proteome</keyword>
<dbReference type="Gramene" id="Kaladp0092s0072.1.v1.1">
    <property type="protein sequence ID" value="Kaladp0092s0072.1.v1.1"/>
    <property type="gene ID" value="Kaladp0092s0072.v1.1"/>
</dbReference>
<evidence type="ECO:0000313" key="2">
    <source>
        <dbReference type="Proteomes" id="UP000594263"/>
    </source>
</evidence>
<reference evidence="1" key="1">
    <citation type="submission" date="2021-01" db="UniProtKB">
        <authorList>
            <consortium name="EnsemblPlants"/>
        </authorList>
    </citation>
    <scope>IDENTIFICATION</scope>
</reference>
<dbReference type="EnsemblPlants" id="Kaladp0092s0072.1.v1.1">
    <property type="protein sequence ID" value="Kaladp0092s0072.1.v1.1"/>
    <property type="gene ID" value="Kaladp0092s0072.v1.1"/>
</dbReference>
<proteinExistence type="predicted"/>
<dbReference type="Proteomes" id="UP000594263">
    <property type="component" value="Unplaced"/>
</dbReference>
<accession>A0A7N0UXA8</accession>